<dbReference type="InterPro" id="IPR014710">
    <property type="entry name" value="RmlC-like_jellyroll"/>
</dbReference>
<feature type="domain" description="Cyclic nucleotide-binding" evidence="2">
    <location>
        <begin position="88"/>
        <end position="182"/>
    </location>
</feature>
<protein>
    <recommendedName>
        <fullName evidence="2">Cyclic nucleotide-binding domain-containing protein</fullName>
    </recommendedName>
</protein>
<proteinExistence type="predicted"/>
<accession>A0A382SMD9</accession>
<keyword evidence="1" id="KW-0472">Membrane</keyword>
<keyword evidence="1" id="KW-1133">Transmembrane helix</keyword>
<reference evidence="3" key="1">
    <citation type="submission" date="2018-05" db="EMBL/GenBank/DDBJ databases">
        <authorList>
            <person name="Lanie J.A."/>
            <person name="Ng W.-L."/>
            <person name="Kazmierczak K.M."/>
            <person name="Andrzejewski T.M."/>
            <person name="Davidsen T.M."/>
            <person name="Wayne K.J."/>
            <person name="Tettelin H."/>
            <person name="Glass J.I."/>
            <person name="Rusch D."/>
            <person name="Podicherti R."/>
            <person name="Tsui H.-C.T."/>
            <person name="Winkler M.E."/>
        </authorList>
    </citation>
    <scope>NUCLEOTIDE SEQUENCE</scope>
</reference>
<dbReference type="Gene3D" id="2.60.120.10">
    <property type="entry name" value="Jelly Rolls"/>
    <property type="match status" value="1"/>
</dbReference>
<organism evidence="3">
    <name type="scientific">marine metagenome</name>
    <dbReference type="NCBI Taxonomy" id="408172"/>
    <lineage>
        <taxon>unclassified sequences</taxon>
        <taxon>metagenomes</taxon>
        <taxon>ecological metagenomes</taxon>
    </lineage>
</organism>
<evidence type="ECO:0000256" key="1">
    <source>
        <dbReference type="SAM" id="Phobius"/>
    </source>
</evidence>
<dbReference type="InterPro" id="IPR018490">
    <property type="entry name" value="cNMP-bd_dom_sf"/>
</dbReference>
<feature type="non-terminal residue" evidence="3">
    <location>
        <position position="215"/>
    </location>
</feature>
<feature type="transmembrane region" description="Helical" evidence="1">
    <location>
        <begin position="61"/>
        <end position="82"/>
    </location>
</feature>
<sequence length="215" mass="23831">MSGIIEGILPPAMFTIGYALFVACFFCRDMLYLRALAVVGQIALIPYYIDPSAQFDWGPYVGILCTAILVCVNFFYICVLLAERRPVRLTPVEQSMYDAVFSSLPLRAYRNLFRLGDITRPEGGELLIRRGTNIDNLYLVIDGEVEVVLDSGVIKGLTKGSFIGELSFITGQTTSADVRVKGPQTTLLSWEKEKLVGSLDNDRVLSNAFDLIINT</sequence>
<feature type="transmembrane region" description="Helical" evidence="1">
    <location>
        <begin position="7"/>
        <end position="26"/>
    </location>
</feature>
<name>A0A382SMD9_9ZZZZ</name>
<gene>
    <name evidence="3" type="ORF">METZ01_LOCUS363231</name>
</gene>
<dbReference type="Pfam" id="PF00027">
    <property type="entry name" value="cNMP_binding"/>
    <property type="match status" value="1"/>
</dbReference>
<feature type="transmembrane region" description="Helical" evidence="1">
    <location>
        <begin position="31"/>
        <end position="49"/>
    </location>
</feature>
<dbReference type="CDD" id="cd00038">
    <property type="entry name" value="CAP_ED"/>
    <property type="match status" value="1"/>
</dbReference>
<evidence type="ECO:0000259" key="2">
    <source>
        <dbReference type="PROSITE" id="PS50042"/>
    </source>
</evidence>
<keyword evidence="1" id="KW-0812">Transmembrane</keyword>
<dbReference type="AlphaFoldDB" id="A0A382SMD9"/>
<dbReference type="EMBL" id="UINC01129765">
    <property type="protein sequence ID" value="SVD10377.1"/>
    <property type="molecule type" value="Genomic_DNA"/>
</dbReference>
<evidence type="ECO:0000313" key="3">
    <source>
        <dbReference type="EMBL" id="SVD10377.1"/>
    </source>
</evidence>
<dbReference type="SUPFAM" id="SSF51206">
    <property type="entry name" value="cAMP-binding domain-like"/>
    <property type="match status" value="1"/>
</dbReference>
<dbReference type="PROSITE" id="PS50042">
    <property type="entry name" value="CNMP_BINDING_3"/>
    <property type="match status" value="1"/>
</dbReference>
<dbReference type="SMART" id="SM00100">
    <property type="entry name" value="cNMP"/>
    <property type="match status" value="1"/>
</dbReference>
<dbReference type="InterPro" id="IPR000595">
    <property type="entry name" value="cNMP-bd_dom"/>
</dbReference>